<dbReference type="Pfam" id="PF07729">
    <property type="entry name" value="FCD"/>
    <property type="match status" value="1"/>
</dbReference>
<keyword evidence="6" id="KW-1185">Reference proteome</keyword>
<dbReference type="InterPro" id="IPR036390">
    <property type="entry name" value="WH_DNA-bd_sf"/>
</dbReference>
<dbReference type="Gene3D" id="1.10.10.10">
    <property type="entry name" value="Winged helix-like DNA-binding domain superfamily/Winged helix DNA-binding domain"/>
    <property type="match status" value="1"/>
</dbReference>
<evidence type="ECO:0000256" key="1">
    <source>
        <dbReference type="ARBA" id="ARBA00023015"/>
    </source>
</evidence>
<dbReference type="GO" id="GO:0003677">
    <property type="term" value="F:DNA binding"/>
    <property type="evidence" value="ECO:0007669"/>
    <property type="project" value="UniProtKB-KW"/>
</dbReference>
<keyword evidence="2 5" id="KW-0238">DNA-binding</keyword>
<keyword evidence="1" id="KW-0805">Transcription regulation</keyword>
<evidence type="ECO:0000313" key="6">
    <source>
        <dbReference type="Proteomes" id="UP000199681"/>
    </source>
</evidence>
<dbReference type="SMART" id="SM00895">
    <property type="entry name" value="FCD"/>
    <property type="match status" value="1"/>
</dbReference>
<dbReference type="EMBL" id="FOPW01000012">
    <property type="protein sequence ID" value="SFH69921.1"/>
    <property type="molecule type" value="Genomic_DNA"/>
</dbReference>
<protein>
    <submittedName>
        <fullName evidence="5">DNA-binding transcriptional regulator, GntR family</fullName>
    </submittedName>
</protein>
<feature type="domain" description="HTH gntR-type" evidence="4">
    <location>
        <begin position="22"/>
        <end position="89"/>
    </location>
</feature>
<keyword evidence="3" id="KW-0804">Transcription</keyword>
<proteinExistence type="predicted"/>
<dbReference type="PROSITE" id="PS50949">
    <property type="entry name" value="HTH_GNTR"/>
    <property type="match status" value="1"/>
</dbReference>
<dbReference type="Proteomes" id="UP000199681">
    <property type="component" value="Unassembled WGS sequence"/>
</dbReference>
<dbReference type="PANTHER" id="PTHR43537:SF45">
    <property type="entry name" value="GNTR FAMILY REGULATORY PROTEIN"/>
    <property type="match status" value="1"/>
</dbReference>
<accession>A0ABY1EFS0</accession>
<comment type="caution">
    <text evidence="5">The sequence shown here is derived from an EMBL/GenBank/DDBJ whole genome shotgun (WGS) entry which is preliminary data.</text>
</comment>
<gene>
    <name evidence="5" type="ORF">SAMN05216274_11212</name>
</gene>
<sequence>MGMTLDEILPDLRRQSVDVRHAETGLWAASMLRDRISAGQLAPGAKLSEEPLCEVLGVSRNTLREAFATLAREHVVTRIPNRGVFVTRPTADDIREIYRVRRFLEPAALTWSTDYTTDALHAAIARARSAHTDGSVPGMASANQDFHAGVVALTGSDRLNAQMTQVLAEMRLVFHSMVADPLFHAPYIDDNAIILAKFEAGERSEAAALMVDYLRRAEQQLLEAHARARAATRHPLAQTGAQRAYGTR</sequence>
<dbReference type="Gene3D" id="1.20.120.530">
    <property type="entry name" value="GntR ligand-binding domain-like"/>
    <property type="match status" value="1"/>
</dbReference>
<dbReference type="Pfam" id="PF00392">
    <property type="entry name" value="GntR"/>
    <property type="match status" value="1"/>
</dbReference>
<dbReference type="InterPro" id="IPR011711">
    <property type="entry name" value="GntR_C"/>
</dbReference>
<evidence type="ECO:0000256" key="3">
    <source>
        <dbReference type="ARBA" id="ARBA00023163"/>
    </source>
</evidence>
<dbReference type="SUPFAM" id="SSF48008">
    <property type="entry name" value="GntR ligand-binding domain-like"/>
    <property type="match status" value="1"/>
</dbReference>
<evidence type="ECO:0000256" key="2">
    <source>
        <dbReference type="ARBA" id="ARBA00023125"/>
    </source>
</evidence>
<organism evidence="5 6">
    <name type="scientific">Cryobacterium levicorallinum</name>
    <dbReference type="NCBI Taxonomy" id="995038"/>
    <lineage>
        <taxon>Bacteria</taxon>
        <taxon>Bacillati</taxon>
        <taxon>Actinomycetota</taxon>
        <taxon>Actinomycetes</taxon>
        <taxon>Micrococcales</taxon>
        <taxon>Microbacteriaceae</taxon>
        <taxon>Cryobacterium</taxon>
    </lineage>
</organism>
<reference evidence="5 6" key="1">
    <citation type="submission" date="2016-10" db="EMBL/GenBank/DDBJ databases">
        <authorList>
            <person name="Varghese N."/>
            <person name="Submissions S."/>
        </authorList>
    </citation>
    <scope>NUCLEOTIDE SEQUENCE [LARGE SCALE GENOMIC DNA]</scope>
    <source>
        <strain evidence="5 6">GMCC 1.11211</strain>
    </source>
</reference>
<dbReference type="PANTHER" id="PTHR43537">
    <property type="entry name" value="TRANSCRIPTIONAL REGULATOR, GNTR FAMILY"/>
    <property type="match status" value="1"/>
</dbReference>
<dbReference type="CDD" id="cd07377">
    <property type="entry name" value="WHTH_GntR"/>
    <property type="match status" value="1"/>
</dbReference>
<name>A0ABY1EFS0_9MICO</name>
<dbReference type="InterPro" id="IPR036388">
    <property type="entry name" value="WH-like_DNA-bd_sf"/>
</dbReference>
<evidence type="ECO:0000259" key="4">
    <source>
        <dbReference type="PROSITE" id="PS50949"/>
    </source>
</evidence>
<evidence type="ECO:0000313" key="5">
    <source>
        <dbReference type="EMBL" id="SFH69921.1"/>
    </source>
</evidence>
<dbReference type="SUPFAM" id="SSF46785">
    <property type="entry name" value="Winged helix' DNA-binding domain"/>
    <property type="match status" value="1"/>
</dbReference>
<dbReference type="InterPro" id="IPR008920">
    <property type="entry name" value="TF_FadR/GntR_C"/>
</dbReference>
<dbReference type="InterPro" id="IPR000524">
    <property type="entry name" value="Tscrpt_reg_HTH_GntR"/>
</dbReference>
<dbReference type="SMART" id="SM00345">
    <property type="entry name" value="HTH_GNTR"/>
    <property type="match status" value="1"/>
</dbReference>